<accession>A0A9D1ZX37</accession>
<reference evidence="11" key="2">
    <citation type="submission" date="2021-04" db="EMBL/GenBank/DDBJ databases">
        <authorList>
            <person name="Gilroy R."/>
        </authorList>
    </citation>
    <scope>NUCLEOTIDE SEQUENCE</scope>
    <source>
        <strain evidence="11">1345</strain>
    </source>
</reference>
<dbReference type="GO" id="GO:0005829">
    <property type="term" value="C:cytosol"/>
    <property type="evidence" value="ECO:0007669"/>
    <property type="project" value="TreeGrafter"/>
</dbReference>
<evidence type="ECO:0000259" key="9">
    <source>
        <dbReference type="Pfam" id="PF00551"/>
    </source>
</evidence>
<dbReference type="InterPro" id="IPR005794">
    <property type="entry name" value="Fmt"/>
</dbReference>
<dbReference type="PROSITE" id="PS00373">
    <property type="entry name" value="GART"/>
    <property type="match status" value="1"/>
</dbReference>
<dbReference type="InterPro" id="IPR002376">
    <property type="entry name" value="Formyl_transf_N"/>
</dbReference>
<feature type="binding site" evidence="8">
    <location>
        <begin position="107"/>
        <end position="110"/>
    </location>
    <ligand>
        <name>(6S)-5,6,7,8-tetrahydrofolate</name>
        <dbReference type="ChEBI" id="CHEBI:57453"/>
    </ligand>
</feature>
<evidence type="ECO:0000256" key="5">
    <source>
        <dbReference type="ARBA" id="ARBA00022679"/>
    </source>
</evidence>
<dbReference type="InterPro" id="IPR036477">
    <property type="entry name" value="Formyl_transf_N_sf"/>
</dbReference>
<dbReference type="SUPFAM" id="SSF53328">
    <property type="entry name" value="Formyltransferase"/>
    <property type="match status" value="1"/>
</dbReference>
<dbReference type="InterPro" id="IPR005793">
    <property type="entry name" value="Formyl_trans_C"/>
</dbReference>
<dbReference type="HAMAP" id="MF_00182">
    <property type="entry name" value="Formyl_trans"/>
    <property type="match status" value="1"/>
</dbReference>
<dbReference type="CDD" id="cd08704">
    <property type="entry name" value="Met_tRNA_FMT_C"/>
    <property type="match status" value="1"/>
</dbReference>
<dbReference type="Proteomes" id="UP000886750">
    <property type="component" value="Unassembled WGS sequence"/>
</dbReference>
<dbReference type="NCBIfam" id="TIGR00460">
    <property type="entry name" value="fmt"/>
    <property type="match status" value="1"/>
</dbReference>
<evidence type="ECO:0000313" key="11">
    <source>
        <dbReference type="EMBL" id="HIY97435.1"/>
    </source>
</evidence>
<dbReference type="InterPro" id="IPR044135">
    <property type="entry name" value="Met-tRNA-FMT_C"/>
</dbReference>
<gene>
    <name evidence="8 11" type="primary">fmt</name>
    <name evidence="11" type="ORF">H9729_07085</name>
</gene>
<dbReference type="CDD" id="cd08646">
    <property type="entry name" value="FMT_core_Met-tRNA-FMT_N"/>
    <property type="match status" value="1"/>
</dbReference>
<comment type="caution">
    <text evidence="11">The sequence shown here is derived from an EMBL/GenBank/DDBJ whole genome shotgun (WGS) entry which is preliminary data.</text>
</comment>
<dbReference type="PANTHER" id="PTHR11138">
    <property type="entry name" value="METHIONYL-TRNA FORMYLTRANSFERASE"/>
    <property type="match status" value="1"/>
</dbReference>
<keyword evidence="5 8" id="KW-0808">Transferase</keyword>
<dbReference type="InterPro" id="IPR041711">
    <property type="entry name" value="Met-tRNA-FMT_N"/>
</dbReference>
<keyword evidence="6 8" id="KW-0648">Protein biosynthesis</keyword>
<feature type="domain" description="Formyl transferase C-terminal" evidence="10">
    <location>
        <begin position="201"/>
        <end position="300"/>
    </location>
</feature>
<dbReference type="Gene3D" id="3.10.25.10">
    <property type="entry name" value="Formyl transferase, C-terminal domain"/>
    <property type="match status" value="1"/>
</dbReference>
<evidence type="ECO:0000256" key="6">
    <source>
        <dbReference type="ARBA" id="ARBA00022917"/>
    </source>
</evidence>
<dbReference type="InterPro" id="IPR001555">
    <property type="entry name" value="GART_AS"/>
</dbReference>
<evidence type="ECO:0000256" key="8">
    <source>
        <dbReference type="HAMAP-Rule" id="MF_00182"/>
    </source>
</evidence>
<dbReference type="InterPro" id="IPR011034">
    <property type="entry name" value="Formyl_transferase-like_C_sf"/>
</dbReference>
<proteinExistence type="inferred from homology"/>
<dbReference type="Pfam" id="PF00551">
    <property type="entry name" value="Formyl_trans_N"/>
    <property type="match status" value="1"/>
</dbReference>
<dbReference type="Pfam" id="PF02911">
    <property type="entry name" value="Formyl_trans_C"/>
    <property type="match status" value="1"/>
</dbReference>
<evidence type="ECO:0000256" key="2">
    <source>
        <dbReference type="ARBA" id="ARBA00010699"/>
    </source>
</evidence>
<evidence type="ECO:0000256" key="7">
    <source>
        <dbReference type="ARBA" id="ARBA00048558"/>
    </source>
</evidence>
<comment type="catalytic activity">
    <reaction evidence="7 8">
        <text>L-methionyl-tRNA(fMet) + (6R)-10-formyltetrahydrofolate = N-formyl-L-methionyl-tRNA(fMet) + (6S)-5,6,7,8-tetrahydrofolate + H(+)</text>
        <dbReference type="Rhea" id="RHEA:24380"/>
        <dbReference type="Rhea" id="RHEA-COMP:9952"/>
        <dbReference type="Rhea" id="RHEA-COMP:9953"/>
        <dbReference type="ChEBI" id="CHEBI:15378"/>
        <dbReference type="ChEBI" id="CHEBI:57453"/>
        <dbReference type="ChEBI" id="CHEBI:78530"/>
        <dbReference type="ChEBI" id="CHEBI:78844"/>
        <dbReference type="ChEBI" id="CHEBI:195366"/>
        <dbReference type="EC" id="2.1.2.9"/>
    </reaction>
</comment>
<feature type="domain" description="Formyl transferase N-terminal" evidence="9">
    <location>
        <begin position="7"/>
        <end position="178"/>
    </location>
</feature>
<reference evidence="11" key="1">
    <citation type="journal article" date="2021" name="PeerJ">
        <title>Extensive microbial diversity within the chicken gut microbiome revealed by metagenomics and culture.</title>
        <authorList>
            <person name="Gilroy R."/>
            <person name="Ravi A."/>
            <person name="Getino M."/>
            <person name="Pursley I."/>
            <person name="Horton D.L."/>
            <person name="Alikhan N.F."/>
            <person name="Baker D."/>
            <person name="Gharbi K."/>
            <person name="Hall N."/>
            <person name="Watson M."/>
            <person name="Adriaenssens E.M."/>
            <person name="Foster-Nyarko E."/>
            <person name="Jarju S."/>
            <person name="Secka A."/>
            <person name="Antonio M."/>
            <person name="Oren A."/>
            <person name="Chaudhuri R.R."/>
            <person name="La Ragione R."/>
            <person name="Hildebrand F."/>
            <person name="Pallen M.J."/>
        </authorList>
    </citation>
    <scope>NUCLEOTIDE SEQUENCE</scope>
    <source>
        <strain evidence="11">1345</strain>
    </source>
</reference>
<name>A0A9D1ZX37_9FIRM</name>
<dbReference type="InterPro" id="IPR037022">
    <property type="entry name" value="Formyl_trans_C_sf"/>
</dbReference>
<evidence type="ECO:0000313" key="12">
    <source>
        <dbReference type="Proteomes" id="UP000886750"/>
    </source>
</evidence>
<evidence type="ECO:0000259" key="10">
    <source>
        <dbReference type="Pfam" id="PF02911"/>
    </source>
</evidence>
<dbReference type="AlphaFoldDB" id="A0A9D1ZX37"/>
<dbReference type="Gene3D" id="3.40.50.170">
    <property type="entry name" value="Formyl transferase, N-terminal domain"/>
    <property type="match status" value="1"/>
</dbReference>
<protein>
    <recommendedName>
        <fullName evidence="4 8">Methionyl-tRNA formyltransferase</fullName>
        <ecNumber evidence="3 8">2.1.2.9</ecNumber>
    </recommendedName>
</protein>
<organism evidence="11 12">
    <name type="scientific">Candidatus Borkfalkia excrementigallinarum</name>
    <dbReference type="NCBI Taxonomy" id="2838506"/>
    <lineage>
        <taxon>Bacteria</taxon>
        <taxon>Bacillati</taxon>
        <taxon>Bacillota</taxon>
        <taxon>Clostridia</taxon>
        <taxon>Christensenellales</taxon>
        <taxon>Christensenellaceae</taxon>
        <taxon>Candidatus Borkfalkia</taxon>
    </lineage>
</organism>
<dbReference type="PANTHER" id="PTHR11138:SF5">
    <property type="entry name" value="METHIONYL-TRNA FORMYLTRANSFERASE, MITOCHONDRIAL"/>
    <property type="match status" value="1"/>
</dbReference>
<evidence type="ECO:0000256" key="3">
    <source>
        <dbReference type="ARBA" id="ARBA00012261"/>
    </source>
</evidence>
<evidence type="ECO:0000256" key="1">
    <source>
        <dbReference type="ARBA" id="ARBA00002606"/>
    </source>
</evidence>
<comment type="function">
    <text evidence="1 8">Attaches a formyl group to the free amino group of methionyl-tRNA(fMet). The formyl group appears to play a dual role in the initiator identity of N-formylmethionyl-tRNA by promoting its recognition by IF2 and preventing the misappropriation of this tRNA by the elongation apparatus.</text>
</comment>
<evidence type="ECO:0000256" key="4">
    <source>
        <dbReference type="ARBA" id="ARBA00016014"/>
    </source>
</evidence>
<comment type="similarity">
    <text evidence="2 8">Belongs to the Fmt family.</text>
</comment>
<dbReference type="GO" id="GO:0004479">
    <property type="term" value="F:methionyl-tRNA formyltransferase activity"/>
    <property type="evidence" value="ECO:0007669"/>
    <property type="project" value="UniProtKB-UniRule"/>
</dbReference>
<sequence length="313" mass="33054">MKIVYAGAPAFSVPPLKALLSAGFEVAAVVTQPDKPVGRKAVLTPTPLKAFAAESGIPALDFPKIREHAAELSALGADCMVTCAYGQLLTQDVLSAFPRGVFNIHASLLPHWRGASPIQHAILAGDTETGITVMRTDIGLDTGDMLLVKKVPIAPEDTADTLSEKLSALGGECIVAALHAVQKGEATFTPQPNEGVTLCKKIKKEECAVDFSRTSAEICNLIRAMNPAPLAYAYLRGAPVNLFFAQPAETEIAEGARPGEVVRADKTGIYVRAGEGIVKILELQAAGGKRMRAADFVNGRKIAVGDIFSKEPQ</sequence>
<dbReference type="SUPFAM" id="SSF50486">
    <property type="entry name" value="FMT C-terminal domain-like"/>
    <property type="match status" value="1"/>
</dbReference>
<dbReference type="EMBL" id="DXCQ01000066">
    <property type="protein sequence ID" value="HIY97435.1"/>
    <property type="molecule type" value="Genomic_DNA"/>
</dbReference>
<dbReference type="EC" id="2.1.2.9" evidence="3 8"/>